<dbReference type="KEGG" id="tpaf:A3L08_02975"/>
<proteinExistence type="predicted"/>
<protein>
    <submittedName>
        <fullName evidence="2">Uncharacterized protein</fullName>
    </submittedName>
</protein>
<sequence>MGRLWGSLLAIAGIALWYYGGTQGNVALVNLGIGTIILGIVLAAFPSRGYVDRDALRLSCRDFCGFVENMREGLELRGSPVVIPPYENLPRGGLFLPKNENFSLHLGKFADGAVFITGTEEESGVLMSPPPGWGILEYTLENVGELSGTGVGYASSAVSSVLSALGIGSAEAFEREDGKIELFAKPMCGDPFYADPVLSAMLLGIAMGKGEVLRVESSERANDHVKLILEPLGGIERWL</sequence>
<keyword evidence="1" id="KW-1133">Transmembrane helix</keyword>
<gene>
    <name evidence="2" type="ORF">A3L08_02975</name>
</gene>
<keyword evidence="1" id="KW-0812">Transmembrane</keyword>
<reference evidence="2 3" key="1">
    <citation type="submission" date="2016-04" db="EMBL/GenBank/DDBJ databases">
        <title>Complete genome sequence of Thermococcus pacificus type strain P4.</title>
        <authorList>
            <person name="Oger P.M."/>
        </authorList>
    </citation>
    <scope>NUCLEOTIDE SEQUENCE [LARGE SCALE GENOMIC DNA]</scope>
    <source>
        <strain evidence="2 3">P-4</strain>
    </source>
</reference>
<dbReference type="EMBL" id="CP015102">
    <property type="protein sequence ID" value="ASJ06367.1"/>
    <property type="molecule type" value="Genomic_DNA"/>
</dbReference>
<keyword evidence="3" id="KW-1185">Reference proteome</keyword>
<keyword evidence="1" id="KW-0472">Membrane</keyword>
<accession>A0A218P6G4</accession>
<feature type="transmembrane region" description="Helical" evidence="1">
    <location>
        <begin position="25"/>
        <end position="45"/>
    </location>
</feature>
<dbReference type="GeneID" id="33315201"/>
<dbReference type="OrthoDB" id="66108at2157"/>
<organism evidence="2 3">
    <name type="scientific">Thermococcus pacificus</name>
    <dbReference type="NCBI Taxonomy" id="71998"/>
    <lineage>
        <taxon>Archaea</taxon>
        <taxon>Methanobacteriati</taxon>
        <taxon>Methanobacteriota</taxon>
        <taxon>Thermococci</taxon>
        <taxon>Thermococcales</taxon>
        <taxon>Thermococcaceae</taxon>
        <taxon>Thermococcus</taxon>
    </lineage>
</organism>
<evidence type="ECO:0000313" key="2">
    <source>
        <dbReference type="EMBL" id="ASJ06367.1"/>
    </source>
</evidence>
<dbReference type="Proteomes" id="UP000197418">
    <property type="component" value="Chromosome"/>
</dbReference>
<evidence type="ECO:0000256" key="1">
    <source>
        <dbReference type="SAM" id="Phobius"/>
    </source>
</evidence>
<dbReference type="RefSeq" id="WP_088853629.1">
    <property type="nucleotide sequence ID" value="NZ_CP015102.1"/>
</dbReference>
<evidence type="ECO:0000313" key="3">
    <source>
        <dbReference type="Proteomes" id="UP000197418"/>
    </source>
</evidence>
<dbReference type="AlphaFoldDB" id="A0A218P6G4"/>
<name>A0A218P6G4_9EURY</name>